<evidence type="ECO:0000256" key="3">
    <source>
        <dbReference type="ARBA" id="ARBA00022814"/>
    </source>
</evidence>
<comment type="caution">
    <text evidence="9">The sequence shown here is derived from an EMBL/GenBank/DDBJ whole genome shotgun (WGS) entry which is preliminary data.</text>
</comment>
<dbReference type="CDD" id="cd22529">
    <property type="entry name" value="KH-II_NusA_rpt2"/>
    <property type="match status" value="1"/>
</dbReference>
<dbReference type="Proteomes" id="UP000183085">
    <property type="component" value="Unassembled WGS sequence"/>
</dbReference>
<dbReference type="SUPFAM" id="SSF69705">
    <property type="entry name" value="Transcription factor NusA, N-terminal domain"/>
    <property type="match status" value="1"/>
</dbReference>
<keyword evidence="4 7" id="KW-0694">RNA-binding</keyword>
<gene>
    <name evidence="7" type="primary">nusA</name>
    <name evidence="9" type="ORF">AUJ95_02265</name>
</gene>
<dbReference type="Pfam" id="PF00575">
    <property type="entry name" value="S1"/>
    <property type="match status" value="1"/>
</dbReference>
<dbReference type="Pfam" id="PF08529">
    <property type="entry name" value="NusA_N"/>
    <property type="match status" value="1"/>
</dbReference>
<dbReference type="GO" id="GO:0005829">
    <property type="term" value="C:cytosol"/>
    <property type="evidence" value="ECO:0007669"/>
    <property type="project" value="TreeGrafter"/>
</dbReference>
<sequence length="462" mass="51499">MNSEFFEALSQLEKSKGIKREVLLEAIKDALLSAYRKNFGGQQQNVSVDFDGKDGFRVIAKKQVVETSNNSKQEILLSEAIKHKENCQIGDIIDMEITHFDFGRIAAQTAKQVITQRIKEAEREIVYKNFKERIGEIITGIVQRVDQQNIFVDLSRAEAILPMKEQITREKYRVGDRIKTYILDVKSSSRGTQIILSRTHPEFVKKLFGLEVPEIYEGIVEIKGVVREPGARSKIAVYSKDANVDAVGACVGMKGMRVQAVIAELSGERIDIALYDDDPQVFIKNALSPSKTTSVIADTKFKSAIVVVPDGQLSLAIGKEGQNVRLAAKLTGWKIDIRSESEITKEKDAVARKQAEDELFKKPEEMQKIAAEESIAEEMVQESPIVIPAKAEIQVEKSIAEEIIQETTLIGLDKKIMGKLHEAGLDTVKQIKGMSVNKLMKLPGIGKVSAEKIYNVVKKLEV</sequence>
<dbReference type="PROSITE" id="PS50126">
    <property type="entry name" value="S1"/>
    <property type="match status" value="1"/>
</dbReference>
<evidence type="ECO:0000313" key="10">
    <source>
        <dbReference type="Proteomes" id="UP000183085"/>
    </source>
</evidence>
<dbReference type="Gene3D" id="1.10.150.20">
    <property type="entry name" value="5' to 3' exonuclease, C-terminal subdomain"/>
    <property type="match status" value="1"/>
</dbReference>
<evidence type="ECO:0000256" key="1">
    <source>
        <dbReference type="ARBA" id="ARBA00022472"/>
    </source>
</evidence>
<feature type="domain" description="S1 motif" evidence="8">
    <location>
        <begin position="135"/>
        <end position="199"/>
    </location>
</feature>
<evidence type="ECO:0000256" key="4">
    <source>
        <dbReference type="ARBA" id="ARBA00022884"/>
    </source>
</evidence>
<dbReference type="PANTHER" id="PTHR22648">
    <property type="entry name" value="TRANSCRIPTION TERMINATION FACTOR NUSA"/>
    <property type="match status" value="1"/>
</dbReference>
<dbReference type="PROSITE" id="PS50084">
    <property type="entry name" value="KH_TYPE_1"/>
    <property type="match status" value="1"/>
</dbReference>
<dbReference type="InterPro" id="IPR004087">
    <property type="entry name" value="KH_dom"/>
</dbReference>
<dbReference type="CDD" id="cd02134">
    <property type="entry name" value="KH-II_NusA_rpt1"/>
    <property type="match status" value="1"/>
</dbReference>
<dbReference type="GO" id="GO:0000166">
    <property type="term" value="F:nucleotide binding"/>
    <property type="evidence" value="ECO:0007669"/>
    <property type="project" value="InterPro"/>
</dbReference>
<dbReference type="STRING" id="1817895.AUJ95_02265"/>
<dbReference type="InterPro" id="IPR012340">
    <property type="entry name" value="NA-bd_OB-fold"/>
</dbReference>
<dbReference type="InterPro" id="IPR030842">
    <property type="entry name" value="TF_NusA_bacterial"/>
</dbReference>
<dbReference type="InterPro" id="IPR009019">
    <property type="entry name" value="KH_sf_prok-type"/>
</dbReference>
<dbReference type="GO" id="GO:0003723">
    <property type="term" value="F:RNA binding"/>
    <property type="evidence" value="ECO:0007669"/>
    <property type="project" value="UniProtKB-UniRule"/>
</dbReference>
<dbReference type="InterPro" id="IPR058582">
    <property type="entry name" value="KH_NusA_2nd"/>
</dbReference>
<protein>
    <recommendedName>
        <fullName evidence="7">Transcription termination/antitermination protein NusA</fullName>
    </recommendedName>
</protein>
<comment type="subunit">
    <text evidence="7">Monomer. Binds directly to the core enzyme of the DNA-dependent RNA polymerase and to nascent RNA.</text>
</comment>
<dbReference type="PANTHER" id="PTHR22648:SF0">
    <property type="entry name" value="TRANSCRIPTION TERMINATION_ANTITERMINATION PROTEIN NUSA"/>
    <property type="match status" value="1"/>
</dbReference>
<dbReference type="GO" id="GO:0003700">
    <property type="term" value="F:DNA-binding transcription factor activity"/>
    <property type="evidence" value="ECO:0007669"/>
    <property type="project" value="InterPro"/>
</dbReference>
<dbReference type="InterPro" id="IPR003029">
    <property type="entry name" value="S1_domain"/>
</dbReference>
<dbReference type="FunFam" id="3.30.1480.10:FF:000002">
    <property type="entry name" value="Transcription termination/antitermination protein NusA"/>
    <property type="match status" value="1"/>
</dbReference>
<comment type="function">
    <text evidence="7">Participates in both transcription termination and antitermination.</text>
</comment>
<dbReference type="HAMAP" id="MF_00945_B">
    <property type="entry name" value="NusA_B"/>
    <property type="match status" value="1"/>
</dbReference>
<dbReference type="InterPro" id="IPR010995">
    <property type="entry name" value="DNA_repair_Rad51/TF_NusA_a-hlx"/>
</dbReference>
<dbReference type="Gene3D" id="3.30.1480.10">
    <property type="entry name" value="NusA, N-terminal domain"/>
    <property type="match status" value="1"/>
</dbReference>
<dbReference type="FunFam" id="3.30.300.20:FF:000002">
    <property type="entry name" value="Transcription termination/antitermination protein NusA"/>
    <property type="match status" value="1"/>
</dbReference>
<keyword evidence="2 7" id="KW-0963">Cytoplasm</keyword>
<dbReference type="Gene3D" id="2.40.50.140">
    <property type="entry name" value="Nucleic acid-binding proteins"/>
    <property type="match status" value="1"/>
</dbReference>
<dbReference type="FunFam" id="3.30.300.20:FF:000005">
    <property type="entry name" value="Transcription termination/antitermination protein NusA"/>
    <property type="match status" value="1"/>
</dbReference>
<dbReference type="Pfam" id="PF13184">
    <property type="entry name" value="KH_NusA_1st"/>
    <property type="match status" value="1"/>
</dbReference>
<dbReference type="GO" id="GO:0031564">
    <property type="term" value="P:transcription antitermination"/>
    <property type="evidence" value="ECO:0007669"/>
    <property type="project" value="UniProtKB-UniRule"/>
</dbReference>
<organism evidence="9 10">
    <name type="scientific">Candidatus Desantisbacteria bacterium CG2_30_40_21</name>
    <dbReference type="NCBI Taxonomy" id="1817895"/>
    <lineage>
        <taxon>Bacteria</taxon>
        <taxon>Candidatus Desantisiibacteriota</taxon>
    </lineage>
</organism>
<dbReference type="InterPro" id="IPR013735">
    <property type="entry name" value="TF_NusA_N"/>
</dbReference>
<dbReference type="InterPro" id="IPR025249">
    <property type="entry name" value="TF_NusA_KH_1st"/>
</dbReference>
<comment type="similarity">
    <text evidence="7">Belongs to the NusA family.</text>
</comment>
<evidence type="ECO:0000313" key="9">
    <source>
        <dbReference type="EMBL" id="OIP42028.1"/>
    </source>
</evidence>
<evidence type="ECO:0000256" key="7">
    <source>
        <dbReference type="HAMAP-Rule" id="MF_00945"/>
    </source>
</evidence>
<dbReference type="CDD" id="cd04455">
    <property type="entry name" value="S1_NusA"/>
    <property type="match status" value="1"/>
</dbReference>
<dbReference type="NCBIfam" id="TIGR01953">
    <property type="entry name" value="NusA"/>
    <property type="match status" value="1"/>
</dbReference>
<reference evidence="9 10" key="1">
    <citation type="journal article" date="2016" name="Environ. Microbiol.">
        <title>Genomic resolution of a cold subsurface aquifer community provides metabolic insights for novel microbes adapted to high CO concentrations.</title>
        <authorList>
            <person name="Probst A.J."/>
            <person name="Castelle C.J."/>
            <person name="Singh A."/>
            <person name="Brown C.T."/>
            <person name="Anantharaman K."/>
            <person name="Sharon I."/>
            <person name="Hug L.A."/>
            <person name="Burstein D."/>
            <person name="Emerson J.B."/>
            <person name="Thomas B.C."/>
            <person name="Banfield J.F."/>
        </authorList>
    </citation>
    <scope>NUCLEOTIDE SEQUENCE [LARGE SCALE GENOMIC DNA]</scope>
    <source>
        <strain evidence="9">CG2_30_40_21</strain>
    </source>
</reference>
<evidence type="ECO:0000256" key="5">
    <source>
        <dbReference type="ARBA" id="ARBA00023015"/>
    </source>
</evidence>
<accession>A0A1J5E0V0</accession>
<keyword evidence="3 7" id="KW-0889">Transcription antitermination</keyword>
<evidence type="ECO:0000256" key="6">
    <source>
        <dbReference type="ARBA" id="ARBA00023163"/>
    </source>
</evidence>
<keyword evidence="5 7" id="KW-0805">Transcription regulation</keyword>
<name>A0A1J5E0V0_9BACT</name>
<dbReference type="InterPro" id="IPR036555">
    <property type="entry name" value="NusA_N_sf"/>
</dbReference>
<dbReference type="Pfam" id="PF14520">
    <property type="entry name" value="HHH_5"/>
    <property type="match status" value="1"/>
</dbReference>
<dbReference type="Pfam" id="PF26594">
    <property type="entry name" value="KH_NusA_2nd"/>
    <property type="match status" value="1"/>
</dbReference>
<keyword evidence="1 7" id="KW-0806">Transcription termination</keyword>
<proteinExistence type="inferred from homology"/>
<dbReference type="SMART" id="SM00316">
    <property type="entry name" value="S1"/>
    <property type="match status" value="1"/>
</dbReference>
<dbReference type="SUPFAM" id="SSF54814">
    <property type="entry name" value="Prokaryotic type KH domain (KH-domain type II)"/>
    <property type="match status" value="2"/>
</dbReference>
<dbReference type="EMBL" id="MNYI01000062">
    <property type="protein sequence ID" value="OIP42028.1"/>
    <property type="molecule type" value="Genomic_DNA"/>
</dbReference>
<dbReference type="InterPro" id="IPR015946">
    <property type="entry name" value="KH_dom-like_a/b"/>
</dbReference>
<dbReference type="Gene3D" id="3.30.300.20">
    <property type="match status" value="2"/>
</dbReference>
<dbReference type="GO" id="GO:0006353">
    <property type="term" value="P:DNA-templated transcription termination"/>
    <property type="evidence" value="ECO:0007669"/>
    <property type="project" value="UniProtKB-UniRule"/>
</dbReference>
<dbReference type="AlphaFoldDB" id="A0A1J5E0V0"/>
<evidence type="ECO:0000259" key="8">
    <source>
        <dbReference type="PROSITE" id="PS50126"/>
    </source>
</evidence>
<dbReference type="SUPFAM" id="SSF47794">
    <property type="entry name" value="Rad51 N-terminal domain-like"/>
    <property type="match status" value="1"/>
</dbReference>
<comment type="subcellular location">
    <subcellularLocation>
        <location evidence="7">Cytoplasm</location>
    </subcellularLocation>
</comment>
<dbReference type="SMART" id="SM00322">
    <property type="entry name" value="KH"/>
    <property type="match status" value="1"/>
</dbReference>
<evidence type="ECO:0000256" key="2">
    <source>
        <dbReference type="ARBA" id="ARBA00022490"/>
    </source>
</evidence>
<dbReference type="SUPFAM" id="SSF50249">
    <property type="entry name" value="Nucleic acid-binding proteins"/>
    <property type="match status" value="1"/>
</dbReference>
<dbReference type="InterPro" id="IPR010213">
    <property type="entry name" value="TF_NusA"/>
</dbReference>
<dbReference type="FunFam" id="2.40.50.140:FF:000058">
    <property type="entry name" value="Transcription termination/antitermination protein NusA"/>
    <property type="match status" value="1"/>
</dbReference>
<keyword evidence="6 7" id="KW-0804">Transcription</keyword>